<feature type="repeat" description="WD" evidence="3">
    <location>
        <begin position="1011"/>
        <end position="1052"/>
    </location>
</feature>
<dbReference type="PROSITE" id="PS50837">
    <property type="entry name" value="NACHT"/>
    <property type="match status" value="1"/>
</dbReference>
<dbReference type="InterPro" id="IPR020472">
    <property type="entry name" value="WD40_PAC1"/>
</dbReference>
<sequence length="1516" mass="167587">MADSSLQTLQIFLISATGIPRPRWSLRDGTKTYVTVDEVLSNANARCGSTLSAGNTTPEWREMLAPFHLSHSSVLRFKIYRRWPILFLGFNQLVATREISVAELIRMQRTSSDSVISLAMSANESTAVLNLSLELQDLTTSAARAQVSTMTQRNLNAAAETSGNRSNTFSLIVVRLGTLTRIAQPFAQLHPISDGALTLVQKMVGALELRLDSDMGLQEMTADVYRVLDFVESAELVPRLECLTPLIRETLRCVVDCMRYVYRRDTYGALDVSRVNGLRDLQAELKALELRMFQALTLDVAHMTFRTERMTSLILNERLLAKLRPVAMPMTSGTHHRTTCLPGTRSNMRAKLIEWGALDATPNVLWLSGPAGTGKSTIATTLADTLEHLGYLGSFVFLNRDVMERAEPSALIRTIAHHLASHGDGPLKEAIVAAIKKDPYVAEMRLARQFEQLILEPLCAMSLPARPVVIIIDALDEGGHGDSQRDFLAVLREGLPKLPKHVRVLITSRRDGNIAKSLFNLPCVREHDLTKESDIHDDIRTYITAQMKRIQLKHPQSLPSSWPGRHLINELVSHAAGLFIWAVFACRHIAEFDPKGRIVQVIENTIDQGGAESLDYLFEKAILGPSWQLPDSAMILKHVLTVITMARNPLSSQSIADIIGTDVMVVLQSVSDLHSVLNVDEHGLIRIYHPSVRDYLTNVTRVKSAPWFIEVETGDSYLAVQCLNHLGQKLKYNPMNLDSAIDFKSGEYKRCFVWNAPHYDGPASVKYACITWIEHVCSVRRSELLPTLQKHIAEFYSSHFLHWLEMLSLMECSRDAIRALGKLHSWCLGHKGTPAFDSELGDLVYDSWRFVNTFSQTIEAHPLLVYDTALPFLPKNTAIREILSRQHALGVPEILVGGLAGWDSCLYSMNRHKGIVRSLAMCPRRSDIASGSGDISVRVWNWETGVETLPSFGSNGPHDHTRDISSVQFSPDGASIFSGSLDATICCWDSATGVLKTRLVDPATPAVMHYAERHGTRIHSIAVLLDGNLIAAGRRDGRIAMWSLKESRREPEMDLVGHGGPVFSIHANNDRNILVSGSEDATVRLWDVVKRTARVYRGHTDSVTSVALSSDMSRITSGSADHTVRVWTTNSEAGECSILHGHTDDVWAVAFSPDGEYIASAGKDCKICLWTTSGNKLFQQFTSHTGPVYSLFFCDATRLVSGAHNGEVRVWKVSETQTVEDEVLAFHTNFVTAVAISNGGSLLASASADSTAIIWNAQTGHPAFPSLRIHSAAINCIAFSSDDNIVASGSNDRTVRLLDTNTGNVVGPVVHFSCEVLFLAFFEHSTLAIGLADDTIVLWDTLTHAQTLRLTCTPHGHLCALAVSTRLGKVGCMYSRPHGTTGLMLWDATTGAVLVQRDFPLRADTADSIHLEGAHIAFSDDDLHVNMRYHYSEDGCIETHAFDLTTGLEAPAIAEQTRRLYAQNAEIYQKDKIIMPLPRDFRTTDIVRCWEVSGNIIMVGMNSGRVYAIDLSHAEV</sequence>
<reference evidence="5" key="1">
    <citation type="submission" date="2023-03" db="EMBL/GenBank/DDBJ databases">
        <title>Massive genome expansion in bonnet fungi (Mycena s.s.) driven by repeated elements and novel gene families across ecological guilds.</title>
        <authorList>
            <consortium name="Lawrence Berkeley National Laboratory"/>
            <person name="Harder C.B."/>
            <person name="Miyauchi S."/>
            <person name="Viragh M."/>
            <person name="Kuo A."/>
            <person name="Thoen E."/>
            <person name="Andreopoulos B."/>
            <person name="Lu D."/>
            <person name="Skrede I."/>
            <person name="Drula E."/>
            <person name="Henrissat B."/>
            <person name="Morin E."/>
            <person name="Kohler A."/>
            <person name="Barry K."/>
            <person name="LaButti K."/>
            <person name="Morin E."/>
            <person name="Salamov A."/>
            <person name="Lipzen A."/>
            <person name="Mereny Z."/>
            <person name="Hegedus B."/>
            <person name="Baldrian P."/>
            <person name="Stursova M."/>
            <person name="Weitz H."/>
            <person name="Taylor A."/>
            <person name="Grigoriev I.V."/>
            <person name="Nagy L.G."/>
            <person name="Martin F."/>
            <person name="Kauserud H."/>
        </authorList>
    </citation>
    <scope>NUCLEOTIDE SEQUENCE</scope>
    <source>
        <strain evidence="5">CBHHK200</strain>
    </source>
</reference>
<dbReference type="InterPro" id="IPR019775">
    <property type="entry name" value="WD40_repeat_CS"/>
</dbReference>
<feature type="repeat" description="WD" evidence="3">
    <location>
        <begin position="909"/>
        <end position="950"/>
    </location>
</feature>
<dbReference type="PANTHER" id="PTHR19848:SF8">
    <property type="entry name" value="F-BOX AND WD REPEAT DOMAIN CONTAINING 7"/>
    <property type="match status" value="1"/>
</dbReference>
<feature type="repeat" description="WD" evidence="3">
    <location>
        <begin position="1181"/>
        <end position="1221"/>
    </location>
</feature>
<dbReference type="PROSITE" id="PS50082">
    <property type="entry name" value="WD_REPEATS_2"/>
    <property type="match status" value="9"/>
</dbReference>
<feature type="repeat" description="WD" evidence="3">
    <location>
        <begin position="1267"/>
        <end position="1308"/>
    </location>
</feature>
<feature type="repeat" description="WD" evidence="3">
    <location>
        <begin position="1055"/>
        <end position="1088"/>
    </location>
</feature>
<dbReference type="InterPro" id="IPR036322">
    <property type="entry name" value="WD40_repeat_dom_sf"/>
</dbReference>
<keyword evidence="2" id="KW-0677">Repeat</keyword>
<dbReference type="PRINTS" id="PR00320">
    <property type="entry name" value="GPROTEINBRPT"/>
</dbReference>
<keyword evidence="1 3" id="KW-0853">WD repeat</keyword>
<dbReference type="InterPro" id="IPR056884">
    <property type="entry name" value="NPHP3-like_N"/>
</dbReference>
<feature type="repeat" description="WD" evidence="3">
    <location>
        <begin position="1224"/>
        <end position="1265"/>
    </location>
</feature>
<dbReference type="Pfam" id="PF24883">
    <property type="entry name" value="NPHP3_N"/>
    <property type="match status" value="1"/>
</dbReference>
<dbReference type="CDD" id="cd00200">
    <property type="entry name" value="WD40"/>
    <property type="match status" value="2"/>
</dbReference>
<organism evidence="5 6">
    <name type="scientific">Mycena alexandri</name>
    <dbReference type="NCBI Taxonomy" id="1745969"/>
    <lineage>
        <taxon>Eukaryota</taxon>
        <taxon>Fungi</taxon>
        <taxon>Dikarya</taxon>
        <taxon>Basidiomycota</taxon>
        <taxon>Agaricomycotina</taxon>
        <taxon>Agaricomycetes</taxon>
        <taxon>Agaricomycetidae</taxon>
        <taxon>Agaricales</taxon>
        <taxon>Marasmiineae</taxon>
        <taxon>Mycenaceae</taxon>
        <taxon>Mycena</taxon>
    </lineage>
</organism>
<dbReference type="SMART" id="SM00320">
    <property type="entry name" value="WD40"/>
    <property type="match status" value="10"/>
</dbReference>
<dbReference type="PANTHER" id="PTHR19848">
    <property type="entry name" value="WD40 REPEAT PROTEIN"/>
    <property type="match status" value="1"/>
</dbReference>
<dbReference type="InterPro" id="IPR007111">
    <property type="entry name" value="NACHT_NTPase"/>
</dbReference>
<dbReference type="PROSITE" id="PS50294">
    <property type="entry name" value="WD_REPEATS_REGION"/>
    <property type="match status" value="7"/>
</dbReference>
<evidence type="ECO:0000259" key="4">
    <source>
        <dbReference type="PROSITE" id="PS50837"/>
    </source>
</evidence>
<evidence type="ECO:0000313" key="5">
    <source>
        <dbReference type="EMBL" id="KAJ7024926.1"/>
    </source>
</evidence>
<dbReference type="Gene3D" id="2.130.10.10">
    <property type="entry name" value="YVTN repeat-like/Quinoprotein amine dehydrogenase"/>
    <property type="match status" value="4"/>
</dbReference>
<feature type="repeat" description="WD" evidence="3">
    <location>
        <begin position="957"/>
        <end position="989"/>
    </location>
</feature>
<protein>
    <submittedName>
        <fullName evidence="5">WD40-repeat-containing domain protein</fullName>
    </submittedName>
</protein>
<dbReference type="InterPro" id="IPR001680">
    <property type="entry name" value="WD40_rpt"/>
</dbReference>
<dbReference type="PROSITE" id="PS00678">
    <property type="entry name" value="WD_REPEATS_1"/>
    <property type="match status" value="2"/>
</dbReference>
<accession>A0AAD6SDX0</accession>
<dbReference type="SUPFAM" id="SSF52540">
    <property type="entry name" value="P-loop containing nucleoside triphosphate hydrolases"/>
    <property type="match status" value="1"/>
</dbReference>
<dbReference type="Gene3D" id="3.40.50.300">
    <property type="entry name" value="P-loop containing nucleotide triphosphate hydrolases"/>
    <property type="match status" value="1"/>
</dbReference>
<gene>
    <name evidence="5" type="ORF">C8F04DRAFT_149757</name>
</gene>
<dbReference type="Proteomes" id="UP001218188">
    <property type="component" value="Unassembled WGS sequence"/>
</dbReference>
<dbReference type="SUPFAM" id="SSF50978">
    <property type="entry name" value="WD40 repeat-like"/>
    <property type="match status" value="2"/>
</dbReference>
<dbReference type="EMBL" id="JARJCM010000162">
    <property type="protein sequence ID" value="KAJ7024926.1"/>
    <property type="molecule type" value="Genomic_DNA"/>
</dbReference>
<keyword evidence="6" id="KW-1185">Reference proteome</keyword>
<dbReference type="InterPro" id="IPR027417">
    <property type="entry name" value="P-loop_NTPase"/>
</dbReference>
<feature type="domain" description="NACHT" evidence="4">
    <location>
        <begin position="363"/>
        <end position="509"/>
    </location>
</feature>
<proteinExistence type="predicted"/>
<dbReference type="InterPro" id="IPR015943">
    <property type="entry name" value="WD40/YVTN_repeat-like_dom_sf"/>
</dbReference>
<evidence type="ECO:0000256" key="2">
    <source>
        <dbReference type="ARBA" id="ARBA00022737"/>
    </source>
</evidence>
<dbReference type="Pfam" id="PF00400">
    <property type="entry name" value="WD40"/>
    <property type="match status" value="9"/>
</dbReference>
<name>A0AAD6SDX0_9AGAR</name>
<comment type="caution">
    <text evidence="5">The sequence shown here is derived from an EMBL/GenBank/DDBJ whole genome shotgun (WGS) entry which is preliminary data.</text>
</comment>
<evidence type="ECO:0000256" key="1">
    <source>
        <dbReference type="ARBA" id="ARBA00022574"/>
    </source>
</evidence>
<feature type="repeat" description="WD" evidence="3">
    <location>
        <begin position="1096"/>
        <end position="1131"/>
    </location>
</feature>
<evidence type="ECO:0000313" key="6">
    <source>
        <dbReference type="Proteomes" id="UP001218188"/>
    </source>
</evidence>
<feature type="repeat" description="WD" evidence="3">
    <location>
        <begin position="1139"/>
        <end position="1180"/>
    </location>
</feature>
<evidence type="ECO:0000256" key="3">
    <source>
        <dbReference type="PROSITE-ProRule" id="PRU00221"/>
    </source>
</evidence>